<evidence type="ECO:0000256" key="1">
    <source>
        <dbReference type="SAM" id="MobiDB-lite"/>
    </source>
</evidence>
<reference evidence="2" key="1">
    <citation type="submission" date="2021-09" db="EMBL/GenBank/DDBJ databases">
        <authorList>
            <consortium name="AG Swart"/>
            <person name="Singh M."/>
            <person name="Singh A."/>
            <person name="Seah K."/>
            <person name="Emmerich C."/>
        </authorList>
    </citation>
    <scope>NUCLEOTIDE SEQUENCE</scope>
    <source>
        <strain evidence="2">ATCC30299</strain>
    </source>
</reference>
<organism evidence="2 3">
    <name type="scientific">Blepharisma stoltei</name>
    <dbReference type="NCBI Taxonomy" id="1481888"/>
    <lineage>
        <taxon>Eukaryota</taxon>
        <taxon>Sar</taxon>
        <taxon>Alveolata</taxon>
        <taxon>Ciliophora</taxon>
        <taxon>Postciliodesmatophora</taxon>
        <taxon>Heterotrichea</taxon>
        <taxon>Heterotrichida</taxon>
        <taxon>Blepharismidae</taxon>
        <taxon>Blepharisma</taxon>
    </lineage>
</organism>
<evidence type="ECO:0000313" key="3">
    <source>
        <dbReference type="Proteomes" id="UP001162131"/>
    </source>
</evidence>
<protein>
    <submittedName>
        <fullName evidence="2">Uncharacterized protein</fullName>
    </submittedName>
</protein>
<proteinExistence type="predicted"/>
<sequence length="338" mass="39099">MNSRDKSSDGDKPNLFSPSQSSTGLDSGTLVIENVLDHSQFVFHPIITDPLPRDLENIDIDGIEGDEEITNYECSEMSSAANSQSREGNVYEGQMLGDIDLTPTVALERRRKRGLDSLILSNFFTRTEKTPKKEYIRLRVIRGHKKAHRQIFKNQTPLINALHAFEPTQNSQYPLIWRILSETCMRYKSTISQSCKTESGPATDGKSRKKIISGDEAKSFNNNFCRNYFSIPGVLESYFWYIELIFANKNPSVLCRKFEMFCCYGPHSNECTNKWQYLHAYLNDIMIRDLTTRGLVMKAWFPDGYHQKNYTLEYLEQVENERLQHEQKSEDILRQSTL</sequence>
<name>A0AAU9IZU1_9CILI</name>
<dbReference type="AlphaFoldDB" id="A0AAU9IZU1"/>
<keyword evidence="3" id="KW-1185">Reference proteome</keyword>
<comment type="caution">
    <text evidence="2">The sequence shown here is derived from an EMBL/GenBank/DDBJ whole genome shotgun (WGS) entry which is preliminary data.</text>
</comment>
<dbReference type="EMBL" id="CAJZBQ010000013">
    <property type="protein sequence ID" value="CAG9315041.1"/>
    <property type="molecule type" value="Genomic_DNA"/>
</dbReference>
<gene>
    <name evidence="2" type="ORF">BSTOLATCC_MIC12819</name>
</gene>
<accession>A0AAU9IZU1</accession>
<feature type="region of interest" description="Disordered" evidence="1">
    <location>
        <begin position="1"/>
        <end position="23"/>
    </location>
</feature>
<evidence type="ECO:0000313" key="2">
    <source>
        <dbReference type="EMBL" id="CAG9315041.1"/>
    </source>
</evidence>
<dbReference type="Proteomes" id="UP001162131">
    <property type="component" value="Unassembled WGS sequence"/>
</dbReference>
<feature type="compositionally biased region" description="Basic and acidic residues" evidence="1">
    <location>
        <begin position="1"/>
        <end position="12"/>
    </location>
</feature>